<keyword evidence="2" id="KW-0540">Nuclease</keyword>
<dbReference type="InterPro" id="IPR008538">
    <property type="entry name" value="Uma2"/>
</dbReference>
<feature type="domain" description="Putative restriction endonuclease" evidence="1">
    <location>
        <begin position="27"/>
        <end position="196"/>
    </location>
</feature>
<gene>
    <name evidence="2" type="ORF">ACFFSA_46340</name>
</gene>
<organism evidence="2 3">
    <name type="scientific">Nonomuraea helvata</name>
    <dbReference type="NCBI Taxonomy" id="37484"/>
    <lineage>
        <taxon>Bacteria</taxon>
        <taxon>Bacillati</taxon>
        <taxon>Actinomycetota</taxon>
        <taxon>Actinomycetes</taxon>
        <taxon>Streptosporangiales</taxon>
        <taxon>Streptosporangiaceae</taxon>
        <taxon>Nonomuraea</taxon>
    </lineage>
</organism>
<dbReference type="Proteomes" id="UP001589532">
    <property type="component" value="Unassembled WGS sequence"/>
</dbReference>
<dbReference type="PANTHER" id="PTHR35400">
    <property type="entry name" value="SLR1083 PROTEIN"/>
    <property type="match status" value="1"/>
</dbReference>
<keyword evidence="3" id="KW-1185">Reference proteome</keyword>
<name>A0ABV5SFR2_9ACTN</name>
<comment type="caution">
    <text evidence="2">The sequence shown here is derived from an EMBL/GenBank/DDBJ whole genome shotgun (WGS) entry which is preliminary data.</text>
</comment>
<evidence type="ECO:0000313" key="2">
    <source>
        <dbReference type="EMBL" id="MFB9630541.1"/>
    </source>
</evidence>
<reference evidence="2 3" key="1">
    <citation type="submission" date="2024-09" db="EMBL/GenBank/DDBJ databases">
        <authorList>
            <person name="Sun Q."/>
            <person name="Mori K."/>
        </authorList>
    </citation>
    <scope>NUCLEOTIDE SEQUENCE [LARGE SCALE GENOMIC DNA]</scope>
    <source>
        <strain evidence="2 3">JCM 3143</strain>
    </source>
</reference>
<dbReference type="InterPro" id="IPR012296">
    <property type="entry name" value="Nuclease_put_TT1808"/>
</dbReference>
<keyword evidence="2" id="KW-0255">Endonuclease</keyword>
<proteinExistence type="predicted"/>
<dbReference type="CDD" id="cd06260">
    <property type="entry name" value="DUF820-like"/>
    <property type="match status" value="1"/>
</dbReference>
<dbReference type="PANTHER" id="PTHR35400:SF3">
    <property type="entry name" value="SLL1072 PROTEIN"/>
    <property type="match status" value="1"/>
</dbReference>
<protein>
    <submittedName>
        <fullName evidence="2">Uma2 family endonuclease</fullName>
    </submittedName>
</protein>
<dbReference type="EMBL" id="JBHMBW010000099">
    <property type="protein sequence ID" value="MFB9630541.1"/>
    <property type="molecule type" value="Genomic_DNA"/>
</dbReference>
<dbReference type="GO" id="GO:0004519">
    <property type="term" value="F:endonuclease activity"/>
    <property type="evidence" value="ECO:0007669"/>
    <property type="project" value="UniProtKB-KW"/>
</dbReference>
<evidence type="ECO:0000313" key="3">
    <source>
        <dbReference type="Proteomes" id="UP001589532"/>
    </source>
</evidence>
<sequence length="202" mass="22403">MVAMMEEKHQTESIYAKLTRTGMTARELFDALPPLPDRRVEVIEGKLLMSPMGSPEHTWMAVALDHVLWPFYRERGWLGAPGGLNICIEGPRDSLAPDFALVPPDCPRWGVGELLSSGVLMVAEVVSPSSVYTDRVEKRRTYALGRVPIYVLIDPVADEPSVTVFSEIKDDAYEVAVTEQIGAPIMLPAPVDFELDTSIFKM</sequence>
<dbReference type="SUPFAM" id="SSF52980">
    <property type="entry name" value="Restriction endonuclease-like"/>
    <property type="match status" value="1"/>
</dbReference>
<dbReference type="Gene3D" id="3.90.1570.10">
    <property type="entry name" value="tt1808, chain A"/>
    <property type="match status" value="1"/>
</dbReference>
<accession>A0ABV5SFR2</accession>
<dbReference type="RefSeq" id="WP_378521099.1">
    <property type="nucleotide sequence ID" value="NZ_JBHMBW010000099.1"/>
</dbReference>
<evidence type="ECO:0000259" key="1">
    <source>
        <dbReference type="Pfam" id="PF05685"/>
    </source>
</evidence>
<dbReference type="Pfam" id="PF05685">
    <property type="entry name" value="Uma2"/>
    <property type="match status" value="1"/>
</dbReference>
<keyword evidence="2" id="KW-0378">Hydrolase</keyword>
<dbReference type="InterPro" id="IPR011335">
    <property type="entry name" value="Restrct_endonuc-II-like"/>
</dbReference>